<reference evidence="10 11" key="1">
    <citation type="journal article" date="2018" name="Environ. Microbiol.">
        <title>Genomes of ubiquitous marine and hypersaline Hydrogenovibrio, Thiomicrorhabdus and Thiomicrospira spp. encode a diversity of mechanisms to sustain chemolithoautotrophy in heterogeneous environments.</title>
        <authorList>
            <person name="Scott K.M."/>
            <person name="Williams J."/>
            <person name="Porter C.M.B."/>
            <person name="Russel S."/>
            <person name="Harmer T.L."/>
            <person name="Paul J.H."/>
            <person name="Antonen K.M."/>
            <person name="Bridges M.K."/>
            <person name="Camper G.J."/>
            <person name="Campla C.K."/>
            <person name="Casella L.G."/>
            <person name="Chase E."/>
            <person name="Conrad J.W."/>
            <person name="Cruz M.C."/>
            <person name="Dunlap D.S."/>
            <person name="Duran L."/>
            <person name="Fahsbender E.M."/>
            <person name="Goldsmith D.B."/>
            <person name="Keeley R.F."/>
            <person name="Kondoff M.R."/>
            <person name="Kussy B.I."/>
            <person name="Lane M.K."/>
            <person name="Lawler S."/>
            <person name="Leigh B.A."/>
            <person name="Lewis C."/>
            <person name="Lostal L.M."/>
            <person name="Marking D."/>
            <person name="Mancera P.A."/>
            <person name="McClenthan E.C."/>
            <person name="McIntyre E.A."/>
            <person name="Mine J.A."/>
            <person name="Modi S."/>
            <person name="Moore B.D."/>
            <person name="Morgan W.A."/>
            <person name="Nelson K.M."/>
            <person name="Nguyen K.N."/>
            <person name="Ogburn N."/>
            <person name="Parrino D.G."/>
            <person name="Pedapudi A.D."/>
            <person name="Pelham R.P."/>
            <person name="Preece A.M."/>
            <person name="Rampersad E.A."/>
            <person name="Richardson J.C."/>
            <person name="Rodgers C.M."/>
            <person name="Schaffer B.L."/>
            <person name="Sheridan N.E."/>
            <person name="Solone M.R."/>
            <person name="Staley Z.R."/>
            <person name="Tabuchi M."/>
            <person name="Waide R.J."/>
            <person name="Wanjugi P.W."/>
            <person name="Young S."/>
            <person name="Clum A."/>
            <person name="Daum C."/>
            <person name="Huntemann M."/>
            <person name="Ivanova N."/>
            <person name="Kyrpides N."/>
            <person name="Mikhailova N."/>
            <person name="Palaniappan K."/>
            <person name="Pillay M."/>
            <person name="Reddy T.B.K."/>
            <person name="Shapiro N."/>
            <person name="Stamatis D."/>
            <person name="Varghese N."/>
            <person name="Woyke T."/>
            <person name="Boden R."/>
            <person name="Freyermuth S.K."/>
            <person name="Kerfeld C.A."/>
        </authorList>
    </citation>
    <scope>NUCLEOTIDE SEQUENCE [LARGE SCALE GENOMIC DNA]</scope>
    <source>
        <strain evidence="10 11">JR-2</strain>
    </source>
</reference>
<sequence>MNTRSSFLMLLGCLVCLPLYAADSNVPPLIDLGAEAKKQAEKQKKIAVSQPKSAETSQPKAQADDADKAKVAAKPEAAKPAPEPAETKPVAWSYFGDDGPQNWGQLSTAYATCKAGKNQSPINFKRDDAVGTTSLNGFDVYYRKSILKMINDGHVLKVEVPLGSYIMLNGQRYELMEYEFHTPSEHQIDGFSYPMEMQLVHKDGNGDYAVVSILFQEGAENEALAAFLDRLPKQLNKLDVHDKVLVHPAKAFFPVDKRFYKYSGSMTQPPCDEGVYWMVFKQPVEASAAQLQQMKEYLGTNARPVQPLNARTPLKSWPDRQAQESFYLY</sequence>
<feature type="region of interest" description="Disordered" evidence="7">
    <location>
        <begin position="40"/>
        <end position="92"/>
    </location>
</feature>
<dbReference type="EC" id="4.2.1.1" evidence="2"/>
<dbReference type="SMART" id="SM01057">
    <property type="entry name" value="Carb_anhydrase"/>
    <property type="match status" value="1"/>
</dbReference>
<evidence type="ECO:0000313" key="10">
    <source>
        <dbReference type="EMBL" id="QAB15674.1"/>
    </source>
</evidence>
<feature type="chain" id="PRO_5019491809" description="carbonic anhydrase" evidence="8">
    <location>
        <begin position="22"/>
        <end position="329"/>
    </location>
</feature>
<dbReference type="InterPro" id="IPR041891">
    <property type="entry name" value="Alpha_CA_prokaryot-like"/>
</dbReference>
<proteinExistence type="inferred from homology"/>
<feature type="signal peptide" evidence="8">
    <location>
        <begin position="1"/>
        <end position="21"/>
    </location>
</feature>
<protein>
    <recommendedName>
        <fullName evidence="2">carbonic anhydrase</fullName>
        <ecNumber evidence="2">4.2.1.1</ecNumber>
    </recommendedName>
</protein>
<keyword evidence="5" id="KW-0456">Lyase</keyword>
<keyword evidence="3" id="KW-0479">Metal-binding</keyword>
<feature type="domain" description="Alpha-carbonic anhydrase" evidence="9">
    <location>
        <begin position="90"/>
        <end position="317"/>
    </location>
</feature>
<dbReference type="SUPFAM" id="SSF51069">
    <property type="entry name" value="Carbonic anhydrase"/>
    <property type="match status" value="1"/>
</dbReference>
<dbReference type="Pfam" id="PF00194">
    <property type="entry name" value="Carb_anhydrase"/>
    <property type="match status" value="1"/>
</dbReference>
<dbReference type="InterPro" id="IPR023561">
    <property type="entry name" value="Carbonic_anhydrase_a-class"/>
</dbReference>
<dbReference type="RefSeq" id="WP_128385083.1">
    <property type="nucleotide sequence ID" value="NZ_CP035033.1"/>
</dbReference>
<evidence type="ECO:0000256" key="4">
    <source>
        <dbReference type="ARBA" id="ARBA00022833"/>
    </source>
</evidence>
<evidence type="ECO:0000256" key="1">
    <source>
        <dbReference type="ARBA" id="ARBA00010718"/>
    </source>
</evidence>
<dbReference type="PROSITE" id="PS51144">
    <property type="entry name" value="ALPHA_CA_2"/>
    <property type="match status" value="1"/>
</dbReference>
<evidence type="ECO:0000256" key="7">
    <source>
        <dbReference type="SAM" id="MobiDB-lite"/>
    </source>
</evidence>
<evidence type="ECO:0000256" key="2">
    <source>
        <dbReference type="ARBA" id="ARBA00012925"/>
    </source>
</evidence>
<dbReference type="InterPro" id="IPR001148">
    <property type="entry name" value="CA_dom"/>
</dbReference>
<gene>
    <name evidence="10" type="ORF">EPV75_08340</name>
</gene>
<name>A0A410H428_9GAMM</name>
<evidence type="ECO:0000256" key="5">
    <source>
        <dbReference type="ARBA" id="ARBA00023239"/>
    </source>
</evidence>
<keyword evidence="11" id="KW-1185">Reference proteome</keyword>
<evidence type="ECO:0000256" key="6">
    <source>
        <dbReference type="ARBA" id="ARBA00048348"/>
    </source>
</evidence>
<dbReference type="KEGG" id="htr:EPV75_08340"/>
<evidence type="ECO:0000256" key="8">
    <source>
        <dbReference type="SAM" id="SignalP"/>
    </source>
</evidence>
<evidence type="ECO:0000259" key="9">
    <source>
        <dbReference type="PROSITE" id="PS51144"/>
    </source>
</evidence>
<dbReference type="InterPro" id="IPR036398">
    <property type="entry name" value="CA_dom_sf"/>
</dbReference>
<dbReference type="PANTHER" id="PTHR18952">
    <property type="entry name" value="CARBONIC ANHYDRASE"/>
    <property type="match status" value="1"/>
</dbReference>
<dbReference type="Proteomes" id="UP000285478">
    <property type="component" value="Chromosome"/>
</dbReference>
<dbReference type="PANTHER" id="PTHR18952:SF265">
    <property type="entry name" value="CARBONIC ANHYDRASE"/>
    <property type="match status" value="1"/>
</dbReference>
<keyword evidence="8" id="KW-0732">Signal</keyword>
<dbReference type="EMBL" id="CP035033">
    <property type="protein sequence ID" value="QAB15674.1"/>
    <property type="molecule type" value="Genomic_DNA"/>
</dbReference>
<evidence type="ECO:0000256" key="3">
    <source>
        <dbReference type="ARBA" id="ARBA00022723"/>
    </source>
</evidence>
<evidence type="ECO:0000313" key="11">
    <source>
        <dbReference type="Proteomes" id="UP000285478"/>
    </source>
</evidence>
<comment type="catalytic activity">
    <reaction evidence="6">
        <text>hydrogencarbonate + H(+) = CO2 + H2O</text>
        <dbReference type="Rhea" id="RHEA:10748"/>
        <dbReference type="ChEBI" id="CHEBI:15377"/>
        <dbReference type="ChEBI" id="CHEBI:15378"/>
        <dbReference type="ChEBI" id="CHEBI:16526"/>
        <dbReference type="ChEBI" id="CHEBI:17544"/>
        <dbReference type="EC" id="4.2.1.1"/>
    </reaction>
</comment>
<keyword evidence="4" id="KW-0862">Zinc</keyword>
<comment type="similarity">
    <text evidence="1">Belongs to the alpha-carbonic anhydrase family.</text>
</comment>
<dbReference type="AlphaFoldDB" id="A0A410H428"/>
<dbReference type="GO" id="GO:0008270">
    <property type="term" value="F:zinc ion binding"/>
    <property type="evidence" value="ECO:0007669"/>
    <property type="project" value="InterPro"/>
</dbReference>
<dbReference type="GO" id="GO:0004089">
    <property type="term" value="F:carbonate dehydratase activity"/>
    <property type="evidence" value="ECO:0007669"/>
    <property type="project" value="UniProtKB-EC"/>
</dbReference>
<dbReference type="Gene3D" id="3.10.200.10">
    <property type="entry name" value="Alpha carbonic anhydrase"/>
    <property type="match status" value="1"/>
</dbReference>
<organism evidence="10 11">
    <name type="scientific">Hydrogenovibrio thermophilus</name>
    <dbReference type="NCBI Taxonomy" id="265883"/>
    <lineage>
        <taxon>Bacteria</taxon>
        <taxon>Pseudomonadati</taxon>
        <taxon>Pseudomonadota</taxon>
        <taxon>Gammaproteobacteria</taxon>
        <taxon>Thiotrichales</taxon>
        <taxon>Piscirickettsiaceae</taxon>
        <taxon>Hydrogenovibrio</taxon>
    </lineage>
</organism>
<accession>A0A410H428</accession>
<dbReference type="CDD" id="cd03124">
    <property type="entry name" value="alpha_CA_prokaryotic_like"/>
    <property type="match status" value="1"/>
</dbReference>